<reference evidence="5 6" key="1">
    <citation type="submission" date="2023-01" db="EMBL/GenBank/DDBJ databases">
        <title>Analysis of 21 Apiospora genomes using comparative genomics revels a genus with tremendous synthesis potential of carbohydrate active enzymes and secondary metabolites.</title>
        <authorList>
            <person name="Sorensen T."/>
        </authorList>
    </citation>
    <scope>NUCLEOTIDE SEQUENCE [LARGE SCALE GENOMIC DNA]</scope>
    <source>
        <strain evidence="5 6">CBS 117206</strain>
    </source>
</reference>
<evidence type="ECO:0000256" key="2">
    <source>
        <dbReference type="ARBA" id="ARBA00023043"/>
    </source>
</evidence>
<name>A0AAW0R591_9PEZI</name>
<dbReference type="SMART" id="SM00248">
    <property type="entry name" value="ANK"/>
    <property type="match status" value="10"/>
</dbReference>
<organism evidence="5 6">
    <name type="scientific">Apiospora kogelbergensis</name>
    <dbReference type="NCBI Taxonomy" id="1337665"/>
    <lineage>
        <taxon>Eukaryota</taxon>
        <taxon>Fungi</taxon>
        <taxon>Dikarya</taxon>
        <taxon>Ascomycota</taxon>
        <taxon>Pezizomycotina</taxon>
        <taxon>Sordariomycetes</taxon>
        <taxon>Xylariomycetidae</taxon>
        <taxon>Amphisphaeriales</taxon>
        <taxon>Apiosporaceae</taxon>
        <taxon>Apiospora</taxon>
    </lineage>
</organism>
<keyword evidence="1" id="KW-0677">Repeat</keyword>
<accession>A0AAW0R591</accession>
<dbReference type="Gene3D" id="1.25.40.20">
    <property type="entry name" value="Ankyrin repeat-containing domain"/>
    <property type="match status" value="2"/>
</dbReference>
<dbReference type="PANTHER" id="PTHR24198">
    <property type="entry name" value="ANKYRIN REPEAT AND PROTEIN KINASE DOMAIN-CONTAINING PROTEIN"/>
    <property type="match status" value="1"/>
</dbReference>
<feature type="repeat" description="ANK" evidence="3">
    <location>
        <begin position="455"/>
        <end position="487"/>
    </location>
</feature>
<dbReference type="Proteomes" id="UP001392437">
    <property type="component" value="Unassembled WGS sequence"/>
</dbReference>
<dbReference type="SUPFAM" id="SSF48403">
    <property type="entry name" value="Ankyrin repeat"/>
    <property type="match status" value="2"/>
</dbReference>
<feature type="repeat" description="ANK" evidence="3">
    <location>
        <begin position="490"/>
        <end position="522"/>
    </location>
</feature>
<dbReference type="PROSITE" id="PS50297">
    <property type="entry name" value="ANK_REP_REGION"/>
    <property type="match status" value="3"/>
</dbReference>
<keyword evidence="6" id="KW-1185">Reference proteome</keyword>
<dbReference type="Pfam" id="PF12796">
    <property type="entry name" value="Ank_2"/>
    <property type="match status" value="2"/>
</dbReference>
<evidence type="ECO:0000256" key="4">
    <source>
        <dbReference type="SAM" id="MobiDB-lite"/>
    </source>
</evidence>
<dbReference type="EMBL" id="JAQQWP010000003">
    <property type="protein sequence ID" value="KAK8124081.1"/>
    <property type="molecule type" value="Genomic_DNA"/>
</dbReference>
<keyword evidence="2 3" id="KW-0040">ANK repeat</keyword>
<evidence type="ECO:0000256" key="3">
    <source>
        <dbReference type="PROSITE-ProRule" id="PRU00023"/>
    </source>
</evidence>
<protein>
    <recommendedName>
        <fullName evidence="7">Ankyrin repeat</fullName>
    </recommendedName>
</protein>
<dbReference type="PROSITE" id="PS50088">
    <property type="entry name" value="ANK_REPEAT"/>
    <property type="match status" value="3"/>
</dbReference>
<gene>
    <name evidence="5" type="ORF">PG999_003999</name>
</gene>
<feature type="compositionally biased region" description="Acidic residues" evidence="4">
    <location>
        <begin position="378"/>
        <end position="399"/>
    </location>
</feature>
<comment type="caution">
    <text evidence="5">The sequence shown here is derived from an EMBL/GenBank/DDBJ whole genome shotgun (WGS) entry which is preliminary data.</text>
</comment>
<dbReference type="InterPro" id="IPR036770">
    <property type="entry name" value="Ankyrin_rpt-contain_sf"/>
</dbReference>
<sequence>MELVELIIQYATLPSNALAGAVRSGELELVRFLLERGARADGPPVTVDEPHDDTNRPSLEETTPLAEAISQEDPKFVDILQEYGAWNHINEWDHHEPAIVAAAKVGSAHYLDIIFRRTDSRTRHVPFAALIQAMTHDKFEMVLALLKTDIRSMNSDSEHVLLRCSLQKRNKQLVDVLLDSRYGLAQRLYGHYGFNRRLGRLGCPMELACSWGDMEIISDVLGAGFHLDAGVYMTPLGVAVYSRNLDLVEHLLKLGADPGAKAISGWTPLAAAVRNRDYKTMDHLLSVGATPADRKAFIVCMKRKDVTAALKLRSALLEKHPLGVRGFGGELMIEAIYTDNQHMIDVLIDIKIDLNSLTHWNGFNKKDREKLGLPKPLDEDDEDDENDETDEDDENDNDDEVGRVLRQGFLKFISPFAFAMIHGKCHKLQLINKLLTSGAHADAFTTEPGSEIHWRFLTPLLIAVKKGSKELIGMLLDNGANINRPARRAITRTPLQLACEMGSYNMVHFLLQKGADVNNPPARQDGGTALQFAAMCGSMKITELLLERGADPHVPAPEFGGGNTAFGWAAEMGRYHILLLLWKVAPRDGFTTDALQRYRDLARENCHRGCVDIIDSMLDDSMFGRLISSDAERD</sequence>
<dbReference type="PANTHER" id="PTHR24198:SF165">
    <property type="entry name" value="ANKYRIN REPEAT-CONTAINING PROTEIN-RELATED"/>
    <property type="match status" value="1"/>
</dbReference>
<evidence type="ECO:0008006" key="7">
    <source>
        <dbReference type="Google" id="ProtNLM"/>
    </source>
</evidence>
<feature type="repeat" description="ANK" evidence="3">
    <location>
        <begin position="525"/>
        <end position="557"/>
    </location>
</feature>
<evidence type="ECO:0000313" key="5">
    <source>
        <dbReference type="EMBL" id="KAK8124081.1"/>
    </source>
</evidence>
<dbReference type="AlphaFoldDB" id="A0AAW0R591"/>
<dbReference type="InterPro" id="IPR002110">
    <property type="entry name" value="Ankyrin_rpt"/>
</dbReference>
<dbReference type="Pfam" id="PF00023">
    <property type="entry name" value="Ank"/>
    <property type="match status" value="1"/>
</dbReference>
<evidence type="ECO:0000256" key="1">
    <source>
        <dbReference type="ARBA" id="ARBA00022737"/>
    </source>
</evidence>
<feature type="region of interest" description="Disordered" evidence="4">
    <location>
        <begin position="371"/>
        <end position="399"/>
    </location>
</feature>
<evidence type="ECO:0000313" key="6">
    <source>
        <dbReference type="Proteomes" id="UP001392437"/>
    </source>
</evidence>
<proteinExistence type="predicted"/>